<protein>
    <recommendedName>
        <fullName evidence="6">Blue (type 1) copper domain-containing protein</fullName>
    </recommendedName>
</protein>
<name>A0ABN2RYX8_9ACTN</name>
<dbReference type="Proteomes" id="UP001500571">
    <property type="component" value="Unassembled WGS sequence"/>
</dbReference>
<proteinExistence type="predicted"/>
<evidence type="ECO:0000313" key="5">
    <source>
        <dbReference type="Proteomes" id="UP001500571"/>
    </source>
</evidence>
<keyword evidence="3" id="KW-0732">Signal</keyword>
<evidence type="ECO:0008006" key="6">
    <source>
        <dbReference type="Google" id="ProtNLM"/>
    </source>
</evidence>
<accession>A0ABN2RYX8</accession>
<feature type="chain" id="PRO_5045476928" description="Blue (type 1) copper domain-containing protein" evidence="3">
    <location>
        <begin position="19"/>
        <end position="203"/>
    </location>
</feature>
<feature type="compositionally biased region" description="Gly residues" evidence="2">
    <location>
        <begin position="35"/>
        <end position="45"/>
    </location>
</feature>
<keyword evidence="1" id="KW-0479">Metal-binding</keyword>
<feature type="signal peptide" evidence="3">
    <location>
        <begin position="1"/>
        <end position="18"/>
    </location>
</feature>
<dbReference type="EMBL" id="BAAAPB010000008">
    <property type="protein sequence ID" value="GAA1977421.1"/>
    <property type="molecule type" value="Genomic_DNA"/>
</dbReference>
<keyword evidence="5" id="KW-1185">Reference proteome</keyword>
<dbReference type="InterPro" id="IPR008972">
    <property type="entry name" value="Cupredoxin"/>
</dbReference>
<evidence type="ECO:0000256" key="2">
    <source>
        <dbReference type="SAM" id="MobiDB-lite"/>
    </source>
</evidence>
<dbReference type="PROSITE" id="PS00079">
    <property type="entry name" value="MULTICOPPER_OXIDASE1"/>
    <property type="match status" value="1"/>
</dbReference>
<dbReference type="InterPro" id="IPR033138">
    <property type="entry name" value="Cu_oxidase_CS"/>
</dbReference>
<evidence type="ECO:0000256" key="1">
    <source>
        <dbReference type="ARBA" id="ARBA00022723"/>
    </source>
</evidence>
<organism evidence="4 5">
    <name type="scientific">Nocardioides panacihumi</name>
    <dbReference type="NCBI Taxonomy" id="400774"/>
    <lineage>
        <taxon>Bacteria</taxon>
        <taxon>Bacillati</taxon>
        <taxon>Actinomycetota</taxon>
        <taxon>Actinomycetes</taxon>
        <taxon>Propionibacteriales</taxon>
        <taxon>Nocardioidaceae</taxon>
        <taxon>Nocardioides</taxon>
    </lineage>
</organism>
<feature type="region of interest" description="Disordered" evidence="2">
    <location>
        <begin position="19"/>
        <end position="62"/>
    </location>
</feature>
<dbReference type="Gene3D" id="2.60.40.420">
    <property type="entry name" value="Cupredoxins - blue copper proteins"/>
    <property type="match status" value="1"/>
</dbReference>
<reference evidence="5" key="1">
    <citation type="journal article" date="2019" name="Int. J. Syst. Evol. Microbiol.">
        <title>The Global Catalogue of Microorganisms (GCM) 10K type strain sequencing project: providing services to taxonomists for standard genome sequencing and annotation.</title>
        <authorList>
            <consortium name="The Broad Institute Genomics Platform"/>
            <consortium name="The Broad Institute Genome Sequencing Center for Infectious Disease"/>
            <person name="Wu L."/>
            <person name="Ma J."/>
        </authorList>
    </citation>
    <scope>NUCLEOTIDE SEQUENCE [LARGE SCALE GENOMIC DNA]</scope>
    <source>
        <strain evidence="5">JCM 15309</strain>
    </source>
</reference>
<dbReference type="SUPFAM" id="SSF49503">
    <property type="entry name" value="Cupredoxins"/>
    <property type="match status" value="1"/>
</dbReference>
<comment type="caution">
    <text evidence="4">The sequence shown here is derived from an EMBL/GenBank/DDBJ whole genome shotgun (WGS) entry which is preliminary data.</text>
</comment>
<evidence type="ECO:0000313" key="4">
    <source>
        <dbReference type="EMBL" id="GAA1977421.1"/>
    </source>
</evidence>
<evidence type="ECO:0000256" key="3">
    <source>
        <dbReference type="SAM" id="SignalP"/>
    </source>
</evidence>
<sequence length="203" mass="20105">MVVVTVLVGALAAGCASGSTGMMGHNGSGSNTPGPGTGRSSGGSEPGPAPFGHGRSRLTCSAPSSLPGTTVYVMLGDMGMPGMRGGVAPVGPRMMLRAAPARVPAGEVSFVVANMGRHAHEMVVLPLAQGRSIGQRVAGADGRIDEAGSLGEASASCAGGEGRGIGARAVGWTTVTLAPGSYELVCNLPHHYSQGMRQLLVAS</sequence>
<gene>
    <name evidence="4" type="ORF">GCM10009798_43290</name>
</gene>